<accession>A0A855GPY3</accession>
<comment type="caution">
    <text evidence="1">The sequence shown here is derived from an EMBL/GenBank/DDBJ whole genome shotgun (WGS) entry which is preliminary data.</text>
</comment>
<dbReference type="Proteomes" id="UP000233482">
    <property type="component" value="Unassembled WGS sequence"/>
</dbReference>
<proteinExistence type="predicted"/>
<dbReference type="AlphaFoldDB" id="A0A855GPY3"/>
<evidence type="ECO:0000313" key="2">
    <source>
        <dbReference type="Proteomes" id="UP000233482"/>
    </source>
</evidence>
<evidence type="ECO:0008006" key="3">
    <source>
        <dbReference type="Google" id="ProtNLM"/>
    </source>
</evidence>
<reference evidence="1 2" key="1">
    <citation type="submission" date="2017-12" db="EMBL/GenBank/DDBJ databases">
        <title>Genomics of Macrococcus caseolyticus.</title>
        <authorList>
            <person name="MacFadyen A.C."/>
            <person name="Paterson G.K."/>
        </authorList>
    </citation>
    <scope>NUCLEOTIDE SEQUENCE [LARGE SCALE GENOMIC DNA]</scope>
    <source>
        <strain evidence="1 2">5788_EF188</strain>
    </source>
</reference>
<organism evidence="1 2">
    <name type="scientific">Macrococcoides caseolyticum</name>
    <dbReference type="NCBI Taxonomy" id="69966"/>
    <lineage>
        <taxon>Bacteria</taxon>
        <taxon>Bacillati</taxon>
        <taxon>Bacillota</taxon>
        <taxon>Bacilli</taxon>
        <taxon>Bacillales</taxon>
        <taxon>Staphylococcaceae</taxon>
        <taxon>Macrococcoides</taxon>
    </lineage>
</organism>
<dbReference type="EMBL" id="PIXC01000002">
    <property type="protein sequence ID" value="PKE27170.1"/>
    <property type="molecule type" value="Genomic_DNA"/>
</dbReference>
<name>A0A855GPY3_9STAP</name>
<sequence length="334" mass="39016">MLLNNGKSVIRKFLNDKNIQLELYLLRHTDNMDCTIEAKEAELEKEVTSFLIKNLKKNLNKLMVEDKFNVAKYNSEFQVHDKLATFKAEAIAEVNDKFKEMKKAIELNELEIKNAKFQLVKLIDTEQQNACYIGYYQGSKKAASNKRLIIEKEKFKLLNENVISIGGKIDFMIDEEDNIYVSNALNFEHAFKYIDHIYTKRDQNIKLIVEQSLFGDDNSQNLFSDEANKYIRSRSIAQMSDETITNLKNHFDSRCEDLKIIKKELEDNPDSKDELSKKYGIILELLNYIDLENKKIIITKEYESKLSPIFHLFQNKIVESYLTGEVRTAVGYQE</sequence>
<protein>
    <recommendedName>
        <fullName evidence="3">DUF4868 domain-containing protein</fullName>
    </recommendedName>
</protein>
<evidence type="ECO:0000313" key="1">
    <source>
        <dbReference type="EMBL" id="PKE27170.1"/>
    </source>
</evidence>
<gene>
    <name evidence="1" type="ORF">CW686_01620</name>
</gene>
<dbReference type="RefSeq" id="WP_101144034.1">
    <property type="nucleotide sequence ID" value="NZ_PIWM01000001.1"/>
</dbReference>